<dbReference type="OrthoDB" id="9794294at2"/>
<dbReference type="CDD" id="cd06583">
    <property type="entry name" value="PGRP"/>
    <property type="match status" value="1"/>
</dbReference>
<dbReference type="PATRIC" id="fig|999415.3.peg.1617"/>
<evidence type="ECO:0000256" key="2">
    <source>
        <dbReference type="ARBA" id="ARBA00011901"/>
    </source>
</evidence>
<dbReference type="PANTHER" id="PTHR30417">
    <property type="entry name" value="N-ACETYLMURAMOYL-L-ALANINE AMIDASE AMID"/>
    <property type="match status" value="1"/>
</dbReference>
<evidence type="ECO:0000259" key="6">
    <source>
        <dbReference type="SMART" id="SM00644"/>
    </source>
</evidence>
<proteinExistence type="predicted"/>
<dbReference type="STRING" id="999415.HMPREF9943_01589"/>
<dbReference type="Proteomes" id="UP000011758">
    <property type="component" value="Unassembled WGS sequence"/>
</dbReference>
<dbReference type="PANTHER" id="PTHR30417:SF1">
    <property type="entry name" value="N-ACETYLMURAMOYL-L-ALANINE AMIDASE AMID"/>
    <property type="match status" value="1"/>
</dbReference>
<comment type="caution">
    <text evidence="7">The sequence shown here is derived from an EMBL/GenBank/DDBJ whole genome shotgun (WGS) entry which is preliminary data.</text>
</comment>
<dbReference type="BioCyc" id="ECAT999415-HMP:GTTI-1644-MONOMER"/>
<evidence type="ECO:0000256" key="5">
    <source>
        <dbReference type="SAM" id="Phobius"/>
    </source>
</evidence>
<evidence type="ECO:0000256" key="4">
    <source>
        <dbReference type="ARBA" id="ARBA00023316"/>
    </source>
</evidence>
<dbReference type="AlphaFoldDB" id="M2Q1N0"/>
<dbReference type="EMBL" id="AGEJ01000024">
    <property type="protein sequence ID" value="EMD16186.1"/>
    <property type="molecule type" value="Genomic_DNA"/>
</dbReference>
<dbReference type="RefSeq" id="WP_004803837.1">
    <property type="nucleotide sequence ID" value="NZ_KB446649.1"/>
</dbReference>
<dbReference type="Pfam" id="PF01510">
    <property type="entry name" value="Amidase_2"/>
    <property type="match status" value="1"/>
</dbReference>
<dbReference type="SMART" id="SM00644">
    <property type="entry name" value="Ami_2"/>
    <property type="match status" value="1"/>
</dbReference>
<dbReference type="EC" id="3.5.1.28" evidence="2"/>
<feature type="transmembrane region" description="Helical" evidence="5">
    <location>
        <begin position="7"/>
        <end position="25"/>
    </location>
</feature>
<sequence>MKKLKKVIIFIAVIVLAGSGIYYYLIRPVNNTITKYSAEDLNISYQPLTKNPYSRSGKPLRRVEGIVVHYTANPGASAKNNRDYFENLKSTHITYASSHFVIGIKGEIIQCLPLNEWSYASNHRNKDTISIECCHPSRDGHFTNATYQSLVKLVQSLINTYHLKVNQVIRHYDVTGKLCPLYFVKNPLEWKKFKGRLKDYHLF</sequence>
<dbReference type="SUPFAM" id="SSF55846">
    <property type="entry name" value="N-acetylmuramoyl-L-alanine amidase-like"/>
    <property type="match status" value="1"/>
</dbReference>
<comment type="catalytic activity">
    <reaction evidence="1">
        <text>Hydrolyzes the link between N-acetylmuramoyl residues and L-amino acid residues in certain cell-wall glycopeptides.</text>
        <dbReference type="EC" id="3.5.1.28"/>
    </reaction>
</comment>
<protein>
    <recommendedName>
        <fullName evidence="2">N-acetylmuramoyl-L-alanine amidase</fullName>
        <ecNumber evidence="2">3.5.1.28</ecNumber>
    </recommendedName>
</protein>
<dbReference type="InterPro" id="IPR051206">
    <property type="entry name" value="NAMLAA_amidase_2"/>
</dbReference>
<evidence type="ECO:0000313" key="8">
    <source>
        <dbReference type="Proteomes" id="UP000011758"/>
    </source>
</evidence>
<keyword evidence="5" id="KW-0812">Transmembrane</keyword>
<dbReference type="Gene3D" id="3.40.80.10">
    <property type="entry name" value="Peptidoglycan recognition protein-like"/>
    <property type="match status" value="1"/>
</dbReference>
<keyword evidence="4" id="KW-0961">Cell wall biogenesis/degradation</keyword>
<keyword evidence="8" id="KW-1185">Reference proteome</keyword>
<dbReference type="InterPro" id="IPR002502">
    <property type="entry name" value="Amidase_domain"/>
</dbReference>
<keyword evidence="5" id="KW-1133">Transmembrane helix</keyword>
<keyword evidence="5" id="KW-0472">Membrane</keyword>
<keyword evidence="3" id="KW-0378">Hydrolase</keyword>
<organism evidence="7 8">
    <name type="scientific">Eggerthia catenaformis OT 569 = DSM 20559</name>
    <dbReference type="NCBI Taxonomy" id="999415"/>
    <lineage>
        <taxon>Bacteria</taxon>
        <taxon>Bacillati</taxon>
        <taxon>Bacillota</taxon>
        <taxon>Erysipelotrichia</taxon>
        <taxon>Erysipelotrichales</taxon>
        <taxon>Coprobacillaceae</taxon>
        <taxon>Eggerthia</taxon>
    </lineage>
</organism>
<gene>
    <name evidence="7" type="ORF">HMPREF9943_01589</name>
</gene>
<evidence type="ECO:0000256" key="1">
    <source>
        <dbReference type="ARBA" id="ARBA00001561"/>
    </source>
</evidence>
<dbReference type="GO" id="GO:0008745">
    <property type="term" value="F:N-acetylmuramoyl-L-alanine amidase activity"/>
    <property type="evidence" value="ECO:0007669"/>
    <property type="project" value="UniProtKB-EC"/>
</dbReference>
<accession>M2Q1N0</accession>
<name>M2Q1N0_9FIRM</name>
<evidence type="ECO:0000256" key="3">
    <source>
        <dbReference type="ARBA" id="ARBA00022801"/>
    </source>
</evidence>
<evidence type="ECO:0000313" key="7">
    <source>
        <dbReference type="EMBL" id="EMD16186.1"/>
    </source>
</evidence>
<dbReference type="InterPro" id="IPR036505">
    <property type="entry name" value="Amidase/PGRP_sf"/>
</dbReference>
<feature type="domain" description="N-acetylmuramoyl-L-alanine amidase" evidence="6">
    <location>
        <begin position="52"/>
        <end position="195"/>
    </location>
</feature>
<dbReference type="GO" id="GO:0009253">
    <property type="term" value="P:peptidoglycan catabolic process"/>
    <property type="evidence" value="ECO:0007669"/>
    <property type="project" value="InterPro"/>
</dbReference>
<dbReference type="GO" id="GO:0009254">
    <property type="term" value="P:peptidoglycan turnover"/>
    <property type="evidence" value="ECO:0007669"/>
    <property type="project" value="TreeGrafter"/>
</dbReference>
<reference evidence="7 8" key="1">
    <citation type="submission" date="2013-02" db="EMBL/GenBank/DDBJ databases">
        <title>The Genome Sequence of Lactobacillus catenaformis F0143.</title>
        <authorList>
            <consortium name="The Broad Institute Genome Sequencing Platform"/>
            <person name="Earl A."/>
            <person name="Ward D."/>
            <person name="Feldgarden M."/>
            <person name="Gevers D."/>
            <person name="Izard J."/>
            <person name="Blanton J.M."/>
            <person name="Mathney J."/>
            <person name="Dewhirst F.E."/>
            <person name="Young S.K."/>
            <person name="Zeng Q."/>
            <person name="Gargeya S."/>
            <person name="Fitzgerald M."/>
            <person name="Haas B."/>
            <person name="Abouelleil A."/>
            <person name="Alvarado L."/>
            <person name="Arachchi H.M."/>
            <person name="Berlin A."/>
            <person name="Chapman S.B."/>
            <person name="Gearin G."/>
            <person name="Goldberg J."/>
            <person name="Griggs A."/>
            <person name="Gujja S."/>
            <person name="Hansen M."/>
            <person name="Heiman D."/>
            <person name="Howarth C."/>
            <person name="Larimer J."/>
            <person name="Lui A."/>
            <person name="MacDonald P.J.P."/>
            <person name="McCowen C."/>
            <person name="Montmayeur A."/>
            <person name="Murphy C."/>
            <person name="Neiman D."/>
            <person name="Pearson M."/>
            <person name="Priest M."/>
            <person name="Roberts A."/>
            <person name="Saif S."/>
            <person name="Shea T."/>
            <person name="Sisk P."/>
            <person name="Stolte C."/>
            <person name="Sykes S."/>
            <person name="Wortman J."/>
            <person name="Nusbaum C."/>
            <person name="Birren B."/>
        </authorList>
    </citation>
    <scope>NUCLEOTIDE SEQUENCE [LARGE SCALE GENOMIC DNA]</scope>
    <source>
        <strain evidence="7 8">OT 569</strain>
    </source>
</reference>
<dbReference type="eggNOG" id="COG5632">
    <property type="taxonomic scope" value="Bacteria"/>
</dbReference>
<dbReference type="GO" id="GO:0071555">
    <property type="term" value="P:cell wall organization"/>
    <property type="evidence" value="ECO:0007669"/>
    <property type="project" value="UniProtKB-KW"/>
</dbReference>